<dbReference type="SUPFAM" id="SSF52777">
    <property type="entry name" value="CoA-dependent acyltransferases"/>
    <property type="match status" value="2"/>
</dbReference>
<dbReference type="Pfam" id="PF00755">
    <property type="entry name" value="Carn_acyltransf"/>
    <property type="match status" value="1"/>
</dbReference>
<dbReference type="Proteomes" id="UP000054279">
    <property type="component" value="Unassembled WGS sequence"/>
</dbReference>
<evidence type="ECO:0000256" key="2">
    <source>
        <dbReference type="ARBA" id="ARBA00022679"/>
    </source>
</evidence>
<keyword evidence="2" id="KW-0808">Transferase</keyword>
<dbReference type="InterPro" id="IPR000542">
    <property type="entry name" value="Carn_acyl_trans"/>
</dbReference>
<sequence>MASKSRPNSSPYSSRVNVPDVWCGAPCPSSQIEIIIQLAGEEKAIPIGALTSENRDTWTEAREALLKASPSNAAALERIESAIIVVALDDTKPNRFYDKHQLIVFDNGRSGFLGEHSHIDGAPTLRLNEFTLASLTHNKLDHGSPTIRFSLPTPKELIFTLDTPTKRYISAAESNFDTLVNQHDLHVLHYEGYSKDLIKKFKASPDAWMQLCKQLAFQKMFNRPPHIYENCQTRKFKLGHTELIRSASNESKAWVEAMVNPDETDANRAALFRKAISRHHGRRVNDSLGTRDVYLYILNHIESVVNNVIADLRSGIGI</sequence>
<keyword evidence="7" id="KW-1185">Reference proteome</keyword>
<dbReference type="PANTHER" id="PTHR22589:SF103">
    <property type="entry name" value="CARNITINE O-ACETYL-TRANSFERASE, ISOFORM A-RELATED"/>
    <property type="match status" value="1"/>
</dbReference>
<accession>A0A0C9T6K6</accession>
<dbReference type="HOGENOM" id="CLU_874848_0_0_1"/>
<evidence type="ECO:0000259" key="5">
    <source>
        <dbReference type="Pfam" id="PF00755"/>
    </source>
</evidence>
<dbReference type="AlphaFoldDB" id="A0A0C9T6K6"/>
<name>A0A0C9T6K6_SPHS4</name>
<organism evidence="6 7">
    <name type="scientific">Sphaerobolus stellatus (strain SS14)</name>
    <dbReference type="NCBI Taxonomy" id="990650"/>
    <lineage>
        <taxon>Eukaryota</taxon>
        <taxon>Fungi</taxon>
        <taxon>Dikarya</taxon>
        <taxon>Basidiomycota</taxon>
        <taxon>Agaricomycotina</taxon>
        <taxon>Agaricomycetes</taxon>
        <taxon>Phallomycetidae</taxon>
        <taxon>Geastrales</taxon>
        <taxon>Sphaerobolaceae</taxon>
        <taxon>Sphaerobolus</taxon>
    </lineage>
</organism>
<dbReference type="GO" id="GO:0004092">
    <property type="term" value="F:carnitine O-acetyltransferase activity"/>
    <property type="evidence" value="ECO:0007669"/>
    <property type="project" value="TreeGrafter"/>
</dbReference>
<dbReference type="InterPro" id="IPR023213">
    <property type="entry name" value="CAT-like_dom_sf"/>
</dbReference>
<evidence type="ECO:0000313" key="6">
    <source>
        <dbReference type="EMBL" id="KIJ24563.1"/>
    </source>
</evidence>
<keyword evidence="3" id="KW-0012">Acyltransferase</keyword>
<dbReference type="EMBL" id="KN837477">
    <property type="protein sequence ID" value="KIJ24563.1"/>
    <property type="molecule type" value="Genomic_DNA"/>
</dbReference>
<gene>
    <name evidence="6" type="ORF">M422DRAFT_274630</name>
</gene>
<protein>
    <recommendedName>
        <fullName evidence="5">Choline/carnitine acyltransferase domain-containing protein</fullName>
    </recommendedName>
</protein>
<dbReference type="InterPro" id="IPR042231">
    <property type="entry name" value="Cho/carn_acyl_trans_2"/>
</dbReference>
<dbReference type="OrthoDB" id="240216at2759"/>
<dbReference type="GO" id="GO:0009437">
    <property type="term" value="P:carnitine metabolic process"/>
    <property type="evidence" value="ECO:0007669"/>
    <property type="project" value="TreeGrafter"/>
</dbReference>
<dbReference type="InterPro" id="IPR039551">
    <property type="entry name" value="Cho/carn_acyl_trans"/>
</dbReference>
<proteinExistence type="inferred from homology"/>
<dbReference type="GO" id="GO:0005739">
    <property type="term" value="C:mitochondrion"/>
    <property type="evidence" value="ECO:0007669"/>
    <property type="project" value="TreeGrafter"/>
</dbReference>
<dbReference type="GO" id="GO:0005777">
    <property type="term" value="C:peroxisome"/>
    <property type="evidence" value="ECO:0007669"/>
    <property type="project" value="TreeGrafter"/>
</dbReference>
<dbReference type="PANTHER" id="PTHR22589">
    <property type="entry name" value="CARNITINE O-ACYLTRANSFERASE"/>
    <property type="match status" value="1"/>
</dbReference>
<comment type="similarity">
    <text evidence="1">Belongs to the carnitine/choline acetyltransferase family.</text>
</comment>
<dbReference type="Gene3D" id="3.30.559.70">
    <property type="entry name" value="Choline/Carnitine o-acyltransferase, domain 2"/>
    <property type="match status" value="1"/>
</dbReference>
<feature type="active site" description="Proton acceptor" evidence="4">
    <location>
        <position position="116"/>
    </location>
</feature>
<evidence type="ECO:0000256" key="1">
    <source>
        <dbReference type="ARBA" id="ARBA00005232"/>
    </source>
</evidence>
<reference evidence="6 7" key="1">
    <citation type="submission" date="2014-06" db="EMBL/GenBank/DDBJ databases">
        <title>Evolutionary Origins and Diversification of the Mycorrhizal Mutualists.</title>
        <authorList>
            <consortium name="DOE Joint Genome Institute"/>
            <consortium name="Mycorrhizal Genomics Consortium"/>
            <person name="Kohler A."/>
            <person name="Kuo A."/>
            <person name="Nagy L.G."/>
            <person name="Floudas D."/>
            <person name="Copeland A."/>
            <person name="Barry K.W."/>
            <person name="Cichocki N."/>
            <person name="Veneault-Fourrey C."/>
            <person name="LaButti K."/>
            <person name="Lindquist E.A."/>
            <person name="Lipzen A."/>
            <person name="Lundell T."/>
            <person name="Morin E."/>
            <person name="Murat C."/>
            <person name="Riley R."/>
            <person name="Ohm R."/>
            <person name="Sun H."/>
            <person name="Tunlid A."/>
            <person name="Henrissat B."/>
            <person name="Grigoriev I.V."/>
            <person name="Hibbett D.S."/>
            <person name="Martin F."/>
        </authorList>
    </citation>
    <scope>NUCLEOTIDE SEQUENCE [LARGE SCALE GENOMIC DNA]</scope>
    <source>
        <strain evidence="6 7">SS14</strain>
    </source>
</reference>
<evidence type="ECO:0000256" key="3">
    <source>
        <dbReference type="ARBA" id="ARBA00023315"/>
    </source>
</evidence>
<evidence type="ECO:0000256" key="4">
    <source>
        <dbReference type="PIRSR" id="PIRSR600542-1"/>
    </source>
</evidence>
<dbReference type="Gene3D" id="3.30.559.10">
    <property type="entry name" value="Chloramphenicol acetyltransferase-like domain"/>
    <property type="match status" value="1"/>
</dbReference>
<feature type="domain" description="Choline/carnitine acyltransferase" evidence="5">
    <location>
        <begin position="31"/>
        <end position="281"/>
    </location>
</feature>
<evidence type="ECO:0000313" key="7">
    <source>
        <dbReference type="Proteomes" id="UP000054279"/>
    </source>
</evidence>